<accession>A0A2S7W9V8</accession>
<name>A0A2S7W9V8_9FLAO</name>
<keyword evidence="1" id="KW-1133">Transmembrane helix</keyword>
<evidence type="ECO:0000313" key="2">
    <source>
        <dbReference type="EMBL" id="PQJ74012.1"/>
    </source>
</evidence>
<evidence type="ECO:0000256" key="1">
    <source>
        <dbReference type="SAM" id="Phobius"/>
    </source>
</evidence>
<dbReference type="AlphaFoldDB" id="A0A2S7W9V8"/>
<feature type="transmembrane region" description="Helical" evidence="1">
    <location>
        <begin position="29"/>
        <end position="49"/>
    </location>
</feature>
<proteinExistence type="predicted"/>
<keyword evidence="1" id="KW-0812">Transmembrane</keyword>
<organism evidence="2 3">
    <name type="scientific">Polaribacter gangjinensis</name>
    <dbReference type="NCBI Taxonomy" id="574710"/>
    <lineage>
        <taxon>Bacteria</taxon>
        <taxon>Pseudomonadati</taxon>
        <taxon>Bacteroidota</taxon>
        <taxon>Flavobacteriia</taxon>
        <taxon>Flavobacteriales</taxon>
        <taxon>Flavobacteriaceae</taxon>
    </lineage>
</organism>
<dbReference type="Proteomes" id="UP000237608">
    <property type="component" value="Unassembled WGS sequence"/>
</dbReference>
<dbReference type="EMBL" id="MSCL01000001">
    <property type="protein sequence ID" value="PQJ74012.1"/>
    <property type="molecule type" value="Genomic_DNA"/>
</dbReference>
<sequence length="96" mass="12011">MFNSKEYYQKKTAQFIENWSRKRRNKVRFTLIESFYYSFFFSLIFAFFLQETKNIISTATLFVFITSFIMYFLVSYFLLFSIYENRYQRLTKENKH</sequence>
<keyword evidence="1" id="KW-0472">Membrane</keyword>
<reference evidence="2 3" key="1">
    <citation type="submission" date="2016-12" db="EMBL/GenBank/DDBJ databases">
        <title>Trade-off between light-utilization and light-protection in marine flavobacteria.</title>
        <authorList>
            <person name="Kumagai Y."/>
            <person name="Yoshizawa S."/>
            <person name="Kogure K."/>
            <person name="Iwasaki W."/>
        </authorList>
    </citation>
    <scope>NUCLEOTIDE SEQUENCE [LARGE SCALE GENOMIC DNA]</scope>
    <source>
        <strain evidence="2 3">KCTC 22729</strain>
    </source>
</reference>
<protein>
    <submittedName>
        <fullName evidence="2">Uncharacterized protein</fullName>
    </submittedName>
</protein>
<keyword evidence="3" id="KW-1185">Reference proteome</keyword>
<gene>
    <name evidence="2" type="ORF">BTO13_01410</name>
</gene>
<comment type="caution">
    <text evidence="2">The sequence shown here is derived from an EMBL/GenBank/DDBJ whole genome shotgun (WGS) entry which is preliminary data.</text>
</comment>
<evidence type="ECO:0000313" key="3">
    <source>
        <dbReference type="Proteomes" id="UP000237608"/>
    </source>
</evidence>
<feature type="transmembrane region" description="Helical" evidence="1">
    <location>
        <begin position="55"/>
        <end position="79"/>
    </location>
</feature>